<feature type="binding site" evidence="2">
    <location>
        <position position="119"/>
    </location>
    <ligand>
        <name>Mg(2+)</name>
        <dbReference type="ChEBI" id="CHEBI:18420"/>
        <label>1</label>
    </ligand>
</feature>
<dbReference type="InterPro" id="IPR036921">
    <property type="entry name" value="PurM-like_N_sf"/>
</dbReference>
<comment type="pathway">
    <text evidence="2">Cofactor biosynthesis; thiamine diphosphate biosynthesis; thiamine diphosphate from thiamine phosphate: step 1/1.</text>
</comment>
<dbReference type="Gene3D" id="3.30.1330.10">
    <property type="entry name" value="PurM-like, N-terminal domain"/>
    <property type="match status" value="1"/>
</dbReference>
<comment type="catalytic activity">
    <reaction evidence="2">
        <text>thiamine phosphate + ATP = thiamine diphosphate + ADP</text>
        <dbReference type="Rhea" id="RHEA:15913"/>
        <dbReference type="ChEBI" id="CHEBI:30616"/>
        <dbReference type="ChEBI" id="CHEBI:37575"/>
        <dbReference type="ChEBI" id="CHEBI:58937"/>
        <dbReference type="ChEBI" id="CHEBI:456216"/>
        <dbReference type="EC" id="2.7.4.16"/>
    </reaction>
</comment>
<proteinExistence type="inferred from homology"/>
<evidence type="ECO:0000256" key="2">
    <source>
        <dbReference type="HAMAP-Rule" id="MF_02128"/>
    </source>
</evidence>
<feature type="binding site" evidence="2">
    <location>
        <position position="195"/>
    </location>
    <ligand>
        <name>Mg(2+)</name>
        <dbReference type="ChEBI" id="CHEBI:18420"/>
        <label>5</label>
    </ligand>
</feature>
<accession>A0A5C5WCP7</accession>
<feature type="binding site" evidence="2">
    <location>
        <position position="49"/>
    </location>
    <ligand>
        <name>substrate</name>
    </ligand>
</feature>
<feature type="binding site" evidence="2">
    <location>
        <position position="40"/>
    </location>
    <ligand>
        <name>Mg(2+)</name>
        <dbReference type="ChEBI" id="CHEBI:18420"/>
        <label>4</label>
    </ligand>
</feature>
<keyword evidence="6" id="KW-1185">Reference proteome</keyword>
<dbReference type="PANTHER" id="PTHR30270">
    <property type="entry name" value="THIAMINE-MONOPHOSPHATE KINASE"/>
    <property type="match status" value="1"/>
</dbReference>
<dbReference type="RefSeq" id="WP_146570532.1">
    <property type="nucleotide sequence ID" value="NZ_SJPH01000001.1"/>
</dbReference>
<feature type="binding site" evidence="2">
    <location>
        <position position="71"/>
    </location>
    <ligand>
        <name>Mg(2+)</name>
        <dbReference type="ChEBI" id="CHEBI:18420"/>
        <label>3</label>
    </ligand>
</feature>
<dbReference type="Pfam" id="PF02769">
    <property type="entry name" value="AIRS_C"/>
    <property type="match status" value="1"/>
</dbReference>
<dbReference type="PIRSF" id="PIRSF005303">
    <property type="entry name" value="Thiam_monoph_kin"/>
    <property type="match status" value="1"/>
</dbReference>
<dbReference type="InterPro" id="IPR006283">
    <property type="entry name" value="ThiL-like"/>
</dbReference>
<feature type="binding site" evidence="2">
    <location>
        <position position="71"/>
    </location>
    <ligand>
        <name>Mg(2+)</name>
        <dbReference type="ChEBI" id="CHEBI:18420"/>
        <label>2</label>
    </ligand>
</feature>
<dbReference type="InterPro" id="IPR016188">
    <property type="entry name" value="PurM-like_N"/>
</dbReference>
<comment type="caution">
    <text evidence="5">The sequence shown here is derived from an EMBL/GenBank/DDBJ whole genome shotgun (WGS) entry which is preliminary data.</text>
</comment>
<keyword evidence="2 5" id="KW-0418">Kinase</keyword>
<protein>
    <recommendedName>
        <fullName evidence="2">Thiamine-monophosphate kinase</fullName>
        <shortName evidence="2">TMP kinase</shortName>
        <shortName evidence="2">Thiamine-phosphate kinase</shortName>
        <ecNumber evidence="2">2.7.4.16</ecNumber>
    </recommendedName>
</protein>
<gene>
    <name evidence="2 5" type="primary">thiL</name>
    <name evidence="5" type="ORF">Pla111_02180</name>
</gene>
<dbReference type="PANTHER" id="PTHR30270:SF0">
    <property type="entry name" value="THIAMINE-MONOPHOSPHATE KINASE"/>
    <property type="match status" value="1"/>
</dbReference>
<name>A0A5C5WCP7_9BACT</name>
<feature type="binding site" evidence="2">
    <location>
        <position position="194"/>
    </location>
    <ligand>
        <name>ATP</name>
        <dbReference type="ChEBI" id="CHEBI:30616"/>
    </ligand>
</feature>
<comment type="similarity">
    <text evidence="2">Belongs to the thiamine-monophosphate kinase family.</text>
</comment>
<dbReference type="GO" id="GO:0005524">
    <property type="term" value="F:ATP binding"/>
    <property type="evidence" value="ECO:0007669"/>
    <property type="project" value="UniProtKB-UniRule"/>
</dbReference>
<dbReference type="GO" id="GO:0009030">
    <property type="term" value="F:thiamine-phosphate kinase activity"/>
    <property type="evidence" value="ECO:0007669"/>
    <property type="project" value="UniProtKB-UniRule"/>
</dbReference>
<keyword evidence="2" id="KW-0547">Nucleotide-binding</keyword>
<dbReference type="Pfam" id="PF00586">
    <property type="entry name" value="AIRS"/>
    <property type="match status" value="1"/>
</dbReference>
<dbReference type="GO" id="GO:0009228">
    <property type="term" value="P:thiamine biosynthetic process"/>
    <property type="evidence" value="ECO:0007669"/>
    <property type="project" value="UniProtKB-KW"/>
</dbReference>
<keyword evidence="2" id="KW-0067">ATP-binding</keyword>
<feature type="binding site" evidence="2">
    <location>
        <position position="298"/>
    </location>
    <ligand>
        <name>substrate</name>
    </ligand>
</feature>
<dbReference type="GO" id="GO:0009229">
    <property type="term" value="P:thiamine diphosphate biosynthetic process"/>
    <property type="evidence" value="ECO:0007669"/>
    <property type="project" value="UniProtKB-UniRule"/>
</dbReference>
<dbReference type="Proteomes" id="UP000318995">
    <property type="component" value="Unassembled WGS sequence"/>
</dbReference>
<dbReference type="InterPro" id="IPR036676">
    <property type="entry name" value="PurM-like_C_sf"/>
</dbReference>
<feature type="binding site" evidence="2">
    <location>
        <position position="42"/>
    </location>
    <ligand>
        <name>Mg(2+)</name>
        <dbReference type="ChEBI" id="CHEBI:18420"/>
        <label>2</label>
    </ligand>
</feature>
<dbReference type="SUPFAM" id="SSF56042">
    <property type="entry name" value="PurM C-terminal domain-like"/>
    <property type="match status" value="1"/>
</dbReference>
<keyword evidence="2" id="KW-0479">Metal-binding</keyword>
<feature type="binding site" evidence="2">
    <location>
        <position position="26"/>
    </location>
    <ligand>
        <name>Mg(2+)</name>
        <dbReference type="ChEBI" id="CHEBI:18420"/>
        <label>3</label>
    </ligand>
</feature>
<evidence type="ECO:0000256" key="1">
    <source>
        <dbReference type="ARBA" id="ARBA00022977"/>
    </source>
</evidence>
<reference evidence="5 6" key="1">
    <citation type="submission" date="2019-02" db="EMBL/GenBank/DDBJ databases">
        <title>Deep-cultivation of Planctomycetes and their phenomic and genomic characterization uncovers novel biology.</title>
        <authorList>
            <person name="Wiegand S."/>
            <person name="Jogler M."/>
            <person name="Boedeker C."/>
            <person name="Pinto D."/>
            <person name="Vollmers J."/>
            <person name="Rivas-Marin E."/>
            <person name="Kohn T."/>
            <person name="Peeters S.H."/>
            <person name="Heuer A."/>
            <person name="Rast P."/>
            <person name="Oberbeckmann S."/>
            <person name="Bunk B."/>
            <person name="Jeske O."/>
            <person name="Meyerdierks A."/>
            <person name="Storesund J.E."/>
            <person name="Kallscheuer N."/>
            <person name="Luecker S."/>
            <person name="Lage O.M."/>
            <person name="Pohl T."/>
            <person name="Merkel B.J."/>
            <person name="Hornburger P."/>
            <person name="Mueller R.-W."/>
            <person name="Bruemmer F."/>
            <person name="Labrenz M."/>
            <person name="Spormann A.M."/>
            <person name="Op Den Camp H."/>
            <person name="Overmann J."/>
            <person name="Amann R."/>
            <person name="Jetten M.S.M."/>
            <person name="Mascher T."/>
            <person name="Medema M.H."/>
            <person name="Devos D.P."/>
            <person name="Kaster A.-K."/>
            <person name="Ovreas L."/>
            <person name="Rohde M."/>
            <person name="Galperin M.Y."/>
            <person name="Jogler C."/>
        </authorList>
    </citation>
    <scope>NUCLEOTIDE SEQUENCE [LARGE SCALE GENOMIC DNA]</scope>
    <source>
        <strain evidence="5 6">Pla111</strain>
    </source>
</reference>
<dbReference type="Gene3D" id="3.90.650.10">
    <property type="entry name" value="PurM-like C-terminal domain"/>
    <property type="match status" value="1"/>
</dbReference>
<keyword evidence="1 2" id="KW-0784">Thiamine biosynthesis</keyword>
<feature type="binding site" evidence="2">
    <location>
        <position position="192"/>
    </location>
    <ligand>
        <name>Mg(2+)</name>
        <dbReference type="ChEBI" id="CHEBI:18420"/>
        <label>3</label>
    </ligand>
</feature>
<feature type="binding site" evidence="2">
    <location>
        <begin position="118"/>
        <end position="119"/>
    </location>
    <ligand>
        <name>ATP</name>
        <dbReference type="ChEBI" id="CHEBI:30616"/>
    </ligand>
</feature>
<dbReference type="EMBL" id="SJPH01000001">
    <property type="protein sequence ID" value="TWT48450.1"/>
    <property type="molecule type" value="Genomic_DNA"/>
</dbReference>
<dbReference type="OrthoDB" id="9802811at2"/>
<feature type="binding site" evidence="2">
    <location>
        <position position="42"/>
    </location>
    <ligand>
        <name>Mg(2+)</name>
        <dbReference type="ChEBI" id="CHEBI:18420"/>
        <label>1</label>
    </ligand>
</feature>
<evidence type="ECO:0000259" key="4">
    <source>
        <dbReference type="Pfam" id="PF02769"/>
    </source>
</evidence>
<evidence type="ECO:0000259" key="3">
    <source>
        <dbReference type="Pfam" id="PF00586"/>
    </source>
</evidence>
<dbReference type="UniPathway" id="UPA00060">
    <property type="reaction ID" value="UER00142"/>
</dbReference>
<sequence length="301" mass="31306">MEHDFVRWLSSHLPSSRRLRPGIGDDAALVALDTPQVVATADLLIEGVHFLSAKHTPSQIGYKALAVNLSDLAAMAAQPRGALVSLALPRGADPRLGQQIIEGMLPLTERWDCPLVGGDTNTGPGPLVVAVTALGEPSSRGVVLRSGAQPGDVLCVTGPLGGSLAGKHLDFTPRVSEALALHAAFSLHAMLDISDGLALDLHRMAVASGVGALLYATAIPLTPAAHQSAAASGRTALDHALADGEDFELLFALPPEEAARLQPGVFPQAYPVGVITAEPGLWLEDADGVKQPLQPMGYEHQ</sequence>
<dbReference type="EC" id="2.7.4.16" evidence="2"/>
<feature type="binding site" evidence="2">
    <location>
        <position position="26"/>
    </location>
    <ligand>
        <name>Mg(2+)</name>
        <dbReference type="ChEBI" id="CHEBI:18420"/>
        <label>4</label>
    </ligand>
</feature>
<dbReference type="InterPro" id="IPR010918">
    <property type="entry name" value="PurM-like_C_dom"/>
</dbReference>
<keyword evidence="2 5" id="KW-0808">Transferase</keyword>
<feature type="domain" description="PurM-like C-terminal" evidence="4">
    <location>
        <begin position="172"/>
        <end position="280"/>
    </location>
</feature>
<feature type="domain" description="PurM-like N-terminal" evidence="3">
    <location>
        <begin position="24"/>
        <end position="135"/>
    </location>
</feature>
<feature type="binding site" evidence="2">
    <location>
        <position position="245"/>
    </location>
    <ligand>
        <name>substrate</name>
    </ligand>
</feature>
<organism evidence="5 6">
    <name type="scientific">Botrimarina hoheduenensis</name>
    <dbReference type="NCBI Taxonomy" id="2528000"/>
    <lineage>
        <taxon>Bacteria</taxon>
        <taxon>Pseudomonadati</taxon>
        <taxon>Planctomycetota</taxon>
        <taxon>Planctomycetia</taxon>
        <taxon>Pirellulales</taxon>
        <taxon>Lacipirellulaceae</taxon>
        <taxon>Botrimarina</taxon>
    </lineage>
</organism>
<evidence type="ECO:0000313" key="5">
    <source>
        <dbReference type="EMBL" id="TWT48450.1"/>
    </source>
</evidence>
<feature type="binding site" evidence="2">
    <location>
        <position position="71"/>
    </location>
    <ligand>
        <name>Mg(2+)</name>
        <dbReference type="ChEBI" id="CHEBI:18420"/>
        <label>4</label>
    </ligand>
</feature>
<feature type="binding site" evidence="2">
    <location>
        <position position="145"/>
    </location>
    <ligand>
        <name>ATP</name>
        <dbReference type="ChEBI" id="CHEBI:30616"/>
    </ligand>
</feature>
<dbReference type="SUPFAM" id="SSF55326">
    <property type="entry name" value="PurM N-terminal domain-like"/>
    <property type="match status" value="1"/>
</dbReference>
<dbReference type="GO" id="GO:0000287">
    <property type="term" value="F:magnesium ion binding"/>
    <property type="evidence" value="ECO:0007669"/>
    <property type="project" value="UniProtKB-UniRule"/>
</dbReference>
<dbReference type="HAMAP" id="MF_02128">
    <property type="entry name" value="TMP_kinase"/>
    <property type="match status" value="1"/>
</dbReference>
<dbReference type="NCBIfam" id="TIGR01379">
    <property type="entry name" value="thiL"/>
    <property type="match status" value="1"/>
</dbReference>
<keyword evidence="2" id="KW-0460">Magnesium</keyword>
<comment type="caution">
    <text evidence="2">Lacks conserved residue(s) required for the propagation of feature annotation.</text>
</comment>
<dbReference type="CDD" id="cd02194">
    <property type="entry name" value="ThiL"/>
    <property type="match status" value="1"/>
</dbReference>
<dbReference type="AlphaFoldDB" id="A0A5C5WCP7"/>
<comment type="function">
    <text evidence="2">Catalyzes the ATP-dependent phosphorylation of thiamine-monophosphate (TMP) to form thiamine-pyrophosphate (TPP), the active form of vitamin B1.</text>
</comment>
<comment type="miscellaneous">
    <text evidence="2">Reaction mechanism of ThiL seems to utilize a direct, inline transfer of the gamma-phosphate of ATP to TMP rather than a phosphorylated enzyme intermediate.</text>
</comment>
<evidence type="ECO:0000313" key="6">
    <source>
        <dbReference type="Proteomes" id="UP000318995"/>
    </source>
</evidence>